<sequence length="141" mass="14948">MGPAEKAAADAAGVYLNQGVLGATCIVFILLFLGACWVARGLYNDLKACNAVTLADREKLITAIEGARDETEAVKEALQGIRLVLEARGQAIGELSRQVDKAATEARHSLGNIASALDAIARRLMDWTGRGRDRDRDGGAP</sequence>
<keyword evidence="1" id="KW-0472">Membrane</keyword>
<keyword evidence="1" id="KW-0812">Transmembrane</keyword>
<dbReference type="RefSeq" id="WP_150967158.1">
    <property type="nucleotide sequence ID" value="NZ_VZZJ01000058.1"/>
</dbReference>
<keyword evidence="1" id="KW-1133">Transmembrane helix</keyword>
<evidence type="ECO:0000313" key="2">
    <source>
        <dbReference type="EMBL" id="KAB1068142.1"/>
    </source>
</evidence>
<protein>
    <submittedName>
        <fullName evidence="2">Uncharacterized protein</fullName>
    </submittedName>
</protein>
<name>A0A6N6MEG6_9HYPH</name>
<evidence type="ECO:0000313" key="3">
    <source>
        <dbReference type="Proteomes" id="UP000441523"/>
    </source>
</evidence>
<proteinExistence type="predicted"/>
<organism evidence="2 3">
    <name type="scientific">Methylobacterium planeticum</name>
    <dbReference type="NCBI Taxonomy" id="2615211"/>
    <lineage>
        <taxon>Bacteria</taxon>
        <taxon>Pseudomonadati</taxon>
        <taxon>Pseudomonadota</taxon>
        <taxon>Alphaproteobacteria</taxon>
        <taxon>Hyphomicrobiales</taxon>
        <taxon>Methylobacteriaceae</taxon>
        <taxon>Methylobacterium</taxon>
    </lineage>
</organism>
<gene>
    <name evidence="2" type="ORF">F6X51_27210</name>
</gene>
<evidence type="ECO:0000256" key="1">
    <source>
        <dbReference type="SAM" id="Phobius"/>
    </source>
</evidence>
<feature type="transmembrane region" description="Helical" evidence="1">
    <location>
        <begin position="20"/>
        <end position="39"/>
    </location>
</feature>
<dbReference type="EMBL" id="VZZJ01000058">
    <property type="protein sequence ID" value="KAB1068142.1"/>
    <property type="molecule type" value="Genomic_DNA"/>
</dbReference>
<dbReference type="Proteomes" id="UP000441523">
    <property type="component" value="Unassembled WGS sequence"/>
</dbReference>
<dbReference type="Gene3D" id="1.20.5.300">
    <property type="match status" value="1"/>
</dbReference>
<dbReference type="AlphaFoldDB" id="A0A6N6MEG6"/>
<reference evidence="2 3" key="1">
    <citation type="submission" date="2019-09" db="EMBL/GenBank/DDBJ databases">
        <title>YIM 132548 draft genome.</title>
        <authorList>
            <person name="Jiang L."/>
        </authorList>
    </citation>
    <scope>NUCLEOTIDE SEQUENCE [LARGE SCALE GENOMIC DNA]</scope>
    <source>
        <strain evidence="2 3">YIM 132548</strain>
    </source>
</reference>
<accession>A0A6N6MEG6</accession>
<keyword evidence="3" id="KW-1185">Reference proteome</keyword>
<comment type="caution">
    <text evidence="2">The sequence shown here is derived from an EMBL/GenBank/DDBJ whole genome shotgun (WGS) entry which is preliminary data.</text>
</comment>